<evidence type="ECO:0000259" key="1">
    <source>
        <dbReference type="Pfam" id="PF07589"/>
    </source>
</evidence>
<dbReference type="RefSeq" id="WP_194539385.1">
    <property type="nucleotide sequence ID" value="NZ_JACEFB010000015.1"/>
</dbReference>
<dbReference type="AlphaFoldDB" id="A0A7V8VGB9"/>
<dbReference type="InterPro" id="IPR013424">
    <property type="entry name" value="Ice-binding_C"/>
</dbReference>
<proteinExistence type="predicted"/>
<keyword evidence="3" id="KW-1185">Reference proteome</keyword>
<comment type="caution">
    <text evidence="2">The sequence shown here is derived from an EMBL/GenBank/DDBJ whole genome shotgun (WGS) entry which is preliminary data.</text>
</comment>
<protein>
    <submittedName>
        <fullName evidence="2">PEP-CTERM sorting domain-containing protein</fullName>
    </submittedName>
</protein>
<organism evidence="2 3">
    <name type="scientific">Thermogemmata fonticola</name>
    <dbReference type="NCBI Taxonomy" id="2755323"/>
    <lineage>
        <taxon>Bacteria</taxon>
        <taxon>Pseudomonadati</taxon>
        <taxon>Planctomycetota</taxon>
        <taxon>Planctomycetia</taxon>
        <taxon>Gemmatales</taxon>
        <taxon>Gemmataceae</taxon>
        <taxon>Thermogemmata</taxon>
    </lineage>
</organism>
<gene>
    <name evidence="2" type="ORF">H0921_15265</name>
</gene>
<name>A0A7V8VGB9_9BACT</name>
<evidence type="ECO:0000313" key="2">
    <source>
        <dbReference type="EMBL" id="MBA2227518.1"/>
    </source>
</evidence>
<evidence type="ECO:0000313" key="3">
    <source>
        <dbReference type="Proteomes" id="UP000542342"/>
    </source>
</evidence>
<feature type="domain" description="Ice-binding protein C-terminal" evidence="1">
    <location>
        <begin position="184"/>
        <end position="208"/>
    </location>
</feature>
<sequence>MTQRLFWTRRLAYAGVGLAMLALSLGQARAGLLPVSVTVQPESGNFRWTYSVVLPTDMQLKAGDYFTIYDFEGYIAGSAKVSATGPDASYAAYWSVSTNLTGQTPPLLSPTDDPGIVNLTWTYNGPTIPAGQLTLGNFMATSLYSSSKPSFFTATNPRAADGVIDNNITETITPTGSQGPTPGVPEPATLALAALGLPLIGAARMLRRR</sequence>
<dbReference type="Pfam" id="PF07589">
    <property type="entry name" value="PEP-CTERM"/>
    <property type="match status" value="1"/>
</dbReference>
<dbReference type="EMBL" id="JACEFB010000015">
    <property type="protein sequence ID" value="MBA2227518.1"/>
    <property type="molecule type" value="Genomic_DNA"/>
</dbReference>
<dbReference type="Proteomes" id="UP000542342">
    <property type="component" value="Unassembled WGS sequence"/>
</dbReference>
<accession>A0A7V8VGB9</accession>
<reference evidence="2 3" key="1">
    <citation type="submission" date="2020-07" db="EMBL/GenBank/DDBJ databases">
        <title>Thermogemmata thermophila gen. nov., sp. nov., a novel moderate thermophilic planctomycete from a Kamchatka hot spring.</title>
        <authorList>
            <person name="Elcheninov A.G."/>
            <person name="Podosokorskaya O.A."/>
            <person name="Kovaleva O.L."/>
            <person name="Novikov A."/>
            <person name="Bonch-Osmolovskaya E.A."/>
            <person name="Toshchakov S.V."/>
            <person name="Kublanov I.V."/>
        </authorList>
    </citation>
    <scope>NUCLEOTIDE SEQUENCE [LARGE SCALE GENOMIC DNA]</scope>
    <source>
        <strain evidence="2 3">2918</strain>
    </source>
</reference>